<dbReference type="SUPFAM" id="SSF56925">
    <property type="entry name" value="OMPA-like"/>
    <property type="match status" value="1"/>
</dbReference>
<feature type="chain" id="PRO_5015716385" description="Outer membrane protein beta-barrel domain-containing protein" evidence="2">
    <location>
        <begin position="20"/>
        <end position="197"/>
    </location>
</feature>
<gene>
    <name evidence="4" type="ORF">C9994_13220</name>
</gene>
<evidence type="ECO:0000313" key="4">
    <source>
        <dbReference type="EMBL" id="PTB93250.1"/>
    </source>
</evidence>
<organism evidence="4 5">
    <name type="scientific">Marivirga lumbricoides</name>
    <dbReference type="NCBI Taxonomy" id="1046115"/>
    <lineage>
        <taxon>Bacteria</taxon>
        <taxon>Pseudomonadati</taxon>
        <taxon>Bacteroidota</taxon>
        <taxon>Cytophagia</taxon>
        <taxon>Cytophagales</taxon>
        <taxon>Marivirgaceae</taxon>
        <taxon>Marivirga</taxon>
    </lineage>
</organism>
<dbReference type="Pfam" id="PF13505">
    <property type="entry name" value="OMP_b-brl"/>
    <property type="match status" value="1"/>
</dbReference>
<feature type="signal peptide" evidence="2">
    <location>
        <begin position="1"/>
        <end position="19"/>
    </location>
</feature>
<dbReference type="Gene3D" id="2.40.160.20">
    <property type="match status" value="1"/>
</dbReference>
<dbReference type="AlphaFoldDB" id="A0A2T4DHD8"/>
<dbReference type="EMBL" id="PYVU01000175">
    <property type="protein sequence ID" value="PTB93250.1"/>
    <property type="molecule type" value="Genomic_DNA"/>
</dbReference>
<dbReference type="InterPro" id="IPR027385">
    <property type="entry name" value="Beta-barrel_OMP"/>
</dbReference>
<name>A0A2T4DHD8_9BACT</name>
<feature type="domain" description="Outer membrane protein beta-barrel" evidence="3">
    <location>
        <begin position="8"/>
        <end position="185"/>
    </location>
</feature>
<evidence type="ECO:0000256" key="2">
    <source>
        <dbReference type="SAM" id="SignalP"/>
    </source>
</evidence>
<comment type="caution">
    <text evidence="4">The sequence shown here is derived from an EMBL/GenBank/DDBJ whole genome shotgun (WGS) entry which is preliminary data.</text>
</comment>
<dbReference type="Proteomes" id="UP000240608">
    <property type="component" value="Unassembled WGS sequence"/>
</dbReference>
<accession>A0A2T4DHD8</accession>
<evidence type="ECO:0000259" key="3">
    <source>
        <dbReference type="Pfam" id="PF13505"/>
    </source>
</evidence>
<sequence length="197" mass="21394">MKIKLFILFVFAAVQTSYAQLGAGNILAGGQIEVNSDDDINSFTFAPTGYYMLTDQIAVGARVGFNTQRTNPGEDDYTRQNVFSVAPAVRYFWNLSDQVYLYGQGSIGVGFGGGKGYVGNTSSDIYDLNTFEISVRPGLMYVISPKVGVDLGLNLISYSKVSITQENALGNDVTTDNDSFQLGFNTLSPSLGIYFIF</sequence>
<reference evidence="4 5" key="1">
    <citation type="submission" date="2018-03" db="EMBL/GenBank/DDBJ databases">
        <title>Cross-interface Injection: A General Nanoliter Liquid Handling Method Applied to Single Cells Genome Amplification Automated Nanoliter Liquid Handling Applied to Single Cell Multiple Displacement Amplification.</title>
        <authorList>
            <person name="Yun J."/>
            <person name="Xu P."/>
            <person name="Xu J."/>
            <person name="Dai X."/>
            <person name="Wang Y."/>
            <person name="Zheng X."/>
            <person name="Cao C."/>
            <person name="Yi Q."/>
            <person name="Zhu Y."/>
            <person name="Wang L."/>
            <person name="Dong Z."/>
            <person name="Huang Y."/>
            <person name="Huang L."/>
            <person name="Du W."/>
        </authorList>
    </citation>
    <scope>NUCLEOTIDE SEQUENCE [LARGE SCALE GENOMIC DNA]</scope>
    <source>
        <strain evidence="4 5">Z-D1-2</strain>
    </source>
</reference>
<evidence type="ECO:0000313" key="5">
    <source>
        <dbReference type="Proteomes" id="UP000240608"/>
    </source>
</evidence>
<keyword evidence="1 2" id="KW-0732">Signal</keyword>
<protein>
    <recommendedName>
        <fullName evidence="3">Outer membrane protein beta-barrel domain-containing protein</fullName>
    </recommendedName>
</protein>
<evidence type="ECO:0000256" key="1">
    <source>
        <dbReference type="ARBA" id="ARBA00022729"/>
    </source>
</evidence>
<proteinExistence type="predicted"/>
<dbReference type="InterPro" id="IPR011250">
    <property type="entry name" value="OMP/PagP_B-barrel"/>
</dbReference>